<reference evidence="2 3" key="1">
    <citation type="journal article" date="2022" name="Syst. Appl. Microbiol.">
        <title>Rhodopirellula aestuarii sp. nov., a novel member of the genus Rhodopirellula isolated from brackish sediments collected in the Tagus River estuary, Portugal.</title>
        <authorList>
            <person name="Vitorino I.R."/>
            <person name="Klimek D."/>
            <person name="Calusinska M."/>
            <person name="Lobo-da-Cunha A."/>
            <person name="Vasconcelos V."/>
            <person name="Lage O.M."/>
        </authorList>
    </citation>
    <scope>NUCLEOTIDE SEQUENCE [LARGE SCALE GENOMIC DNA]</scope>
    <source>
        <strain evidence="2 3">ICT_H3.1</strain>
    </source>
</reference>
<evidence type="ECO:0000313" key="2">
    <source>
        <dbReference type="EMBL" id="MCM2374468.1"/>
    </source>
</evidence>
<dbReference type="Proteomes" id="UP001202961">
    <property type="component" value="Unassembled WGS sequence"/>
</dbReference>
<dbReference type="EMBL" id="JAMQBK010000086">
    <property type="protein sequence ID" value="MCM2374468.1"/>
    <property type="molecule type" value="Genomic_DNA"/>
</dbReference>
<feature type="chain" id="PRO_5047371367" evidence="1">
    <location>
        <begin position="26"/>
        <end position="105"/>
    </location>
</feature>
<sequence length="105" mass="11652">MRKLTHFRCRRLTSLAMFAASILLASLGGCSPAQPPSMAGGAPLVSWDHLKTERWRYQLSSESEIAEYRFETNGTVACTIGKKDIIDPVYGNEPMNTVYGVVAKW</sequence>
<dbReference type="RefSeq" id="WP_250932358.1">
    <property type="nucleotide sequence ID" value="NZ_JAMQBK010000086.1"/>
</dbReference>
<evidence type="ECO:0000256" key="1">
    <source>
        <dbReference type="SAM" id="SignalP"/>
    </source>
</evidence>
<accession>A0ABT0UDL0</accession>
<protein>
    <submittedName>
        <fullName evidence="2">Uncharacterized protein</fullName>
    </submittedName>
</protein>
<keyword evidence="1" id="KW-0732">Signal</keyword>
<evidence type="ECO:0000313" key="3">
    <source>
        <dbReference type="Proteomes" id="UP001202961"/>
    </source>
</evidence>
<proteinExistence type="predicted"/>
<organism evidence="2 3">
    <name type="scientific">Aporhodopirellula aestuarii</name>
    <dbReference type="NCBI Taxonomy" id="2950107"/>
    <lineage>
        <taxon>Bacteria</taxon>
        <taxon>Pseudomonadati</taxon>
        <taxon>Planctomycetota</taxon>
        <taxon>Planctomycetia</taxon>
        <taxon>Pirellulales</taxon>
        <taxon>Pirellulaceae</taxon>
        <taxon>Aporhodopirellula</taxon>
    </lineage>
</organism>
<name>A0ABT0UDL0_9BACT</name>
<gene>
    <name evidence="2" type="ORF">NB063_27935</name>
</gene>
<comment type="caution">
    <text evidence="2">The sequence shown here is derived from an EMBL/GenBank/DDBJ whole genome shotgun (WGS) entry which is preliminary data.</text>
</comment>
<keyword evidence="3" id="KW-1185">Reference proteome</keyword>
<feature type="signal peptide" evidence="1">
    <location>
        <begin position="1"/>
        <end position="25"/>
    </location>
</feature>
<dbReference type="PROSITE" id="PS51257">
    <property type="entry name" value="PROKAR_LIPOPROTEIN"/>
    <property type="match status" value="1"/>
</dbReference>